<dbReference type="Pfam" id="PF05729">
    <property type="entry name" value="NACHT"/>
    <property type="match status" value="1"/>
</dbReference>
<proteinExistence type="predicted"/>
<feature type="region of interest" description="Disordered" evidence="1">
    <location>
        <begin position="67"/>
        <end position="297"/>
    </location>
</feature>
<dbReference type="PANTHER" id="PTHR46312:SF2">
    <property type="entry name" value="NUCLEOTIDE-BINDING OLIGOMERIZATION DOMAIN-CONTAINING PROTEIN 2-LIKE"/>
    <property type="match status" value="1"/>
</dbReference>
<evidence type="ECO:0000256" key="1">
    <source>
        <dbReference type="SAM" id="MobiDB-lite"/>
    </source>
</evidence>
<keyword evidence="4" id="KW-1185">Reference proteome</keyword>
<feature type="compositionally biased region" description="Low complexity" evidence="1">
    <location>
        <begin position="197"/>
        <end position="285"/>
    </location>
</feature>
<dbReference type="InterPro" id="IPR007111">
    <property type="entry name" value="NACHT_NTPase"/>
</dbReference>
<feature type="compositionally biased region" description="Polar residues" evidence="1">
    <location>
        <begin position="130"/>
        <end position="146"/>
    </location>
</feature>
<feature type="compositionally biased region" description="Low complexity" evidence="1">
    <location>
        <begin position="162"/>
        <end position="172"/>
    </location>
</feature>
<feature type="domain" description="NACHT" evidence="2">
    <location>
        <begin position="304"/>
        <end position="429"/>
    </location>
</feature>
<dbReference type="PANTHER" id="PTHR46312">
    <property type="entry name" value="NACHT DOMAIN-CONTAINING PROTEIN"/>
    <property type="match status" value="1"/>
</dbReference>
<dbReference type="PROSITE" id="PS50837">
    <property type="entry name" value="NACHT"/>
    <property type="match status" value="1"/>
</dbReference>
<organism evidence="3 4">
    <name type="scientific">Portunus trituberculatus</name>
    <name type="common">Swimming crab</name>
    <name type="synonym">Neptunus trituberculatus</name>
    <dbReference type="NCBI Taxonomy" id="210409"/>
    <lineage>
        <taxon>Eukaryota</taxon>
        <taxon>Metazoa</taxon>
        <taxon>Ecdysozoa</taxon>
        <taxon>Arthropoda</taxon>
        <taxon>Crustacea</taxon>
        <taxon>Multicrustacea</taxon>
        <taxon>Malacostraca</taxon>
        <taxon>Eumalacostraca</taxon>
        <taxon>Eucarida</taxon>
        <taxon>Decapoda</taxon>
        <taxon>Pleocyemata</taxon>
        <taxon>Brachyura</taxon>
        <taxon>Eubrachyura</taxon>
        <taxon>Portunoidea</taxon>
        <taxon>Portunidae</taxon>
        <taxon>Portuninae</taxon>
        <taxon>Portunus</taxon>
    </lineage>
</organism>
<protein>
    <submittedName>
        <fullName evidence="3">Coagulation factor V</fullName>
    </submittedName>
</protein>
<dbReference type="SUPFAM" id="SSF52540">
    <property type="entry name" value="P-loop containing nucleoside triphosphate hydrolases"/>
    <property type="match status" value="1"/>
</dbReference>
<reference evidence="3 4" key="1">
    <citation type="submission" date="2019-05" db="EMBL/GenBank/DDBJ databases">
        <title>Another draft genome of Portunus trituberculatus and its Hox gene families provides insights of decapod evolution.</title>
        <authorList>
            <person name="Jeong J.-H."/>
            <person name="Song I."/>
            <person name="Kim S."/>
            <person name="Choi T."/>
            <person name="Kim D."/>
            <person name="Ryu S."/>
            <person name="Kim W."/>
        </authorList>
    </citation>
    <scope>NUCLEOTIDE SEQUENCE [LARGE SCALE GENOMIC DNA]</scope>
    <source>
        <tissue evidence="3">Muscle</tissue>
    </source>
</reference>
<dbReference type="EMBL" id="VSRR010008234">
    <property type="protein sequence ID" value="MPC48339.1"/>
    <property type="molecule type" value="Genomic_DNA"/>
</dbReference>
<evidence type="ECO:0000313" key="4">
    <source>
        <dbReference type="Proteomes" id="UP000324222"/>
    </source>
</evidence>
<feature type="compositionally biased region" description="Low complexity" evidence="1">
    <location>
        <begin position="79"/>
        <end position="109"/>
    </location>
</feature>
<dbReference type="InterPro" id="IPR027417">
    <property type="entry name" value="P-loop_NTPase"/>
</dbReference>
<dbReference type="AlphaFoldDB" id="A0A5B7FSS9"/>
<dbReference type="Gene3D" id="3.40.50.300">
    <property type="entry name" value="P-loop containing nucleotide triphosphate hydrolases"/>
    <property type="match status" value="1"/>
</dbReference>
<feature type="compositionally biased region" description="Pro residues" evidence="1">
    <location>
        <begin position="110"/>
        <end position="123"/>
    </location>
</feature>
<accession>A0A5B7FSS9</accession>
<evidence type="ECO:0000313" key="3">
    <source>
        <dbReference type="EMBL" id="MPC48339.1"/>
    </source>
</evidence>
<sequence length="707" mass="79623">MFVTRLCDIYERTQIFDPLSFLSGSPETRLKVQDVFTNILIKKYPDDLELDYLDIIKFTQSLGQPASLTFQNTQPPPSQTTQSSPLSKTTQVQQSFQATQSPSPSQSAQSPPPSQSTQSPPPSQSTQSSLLYQSAESSLPSQRTQSPPLPFQITQSPPPPQATQSSSQTTRSSPKHFQTTHFLPPPSQTTMSPLPCQITQSFQTPPQTTQSPPLSQITQSPPSLSQATQSPPLSQTTQSPPSPSQATQSPPLSQTTQSPPSPSQTTQSPPSPSQTTQSTTPSQTAHSPLLSTQPRQLTQSADPQLLMIKGMAGCGKTTLLTFILSEWLKDECDRRIKHLHEYDFVLHILCRESNCVSLEEFLEQVLPQVVAFRPNTQTLLNKCKVLFLIDGIDERNNSSDQLVKDILYRRKLVPESTIVCTSRPEAALDFLHSVPQEYRKGEGLMEGIALNDRTNFVLKYYDCFGGKGSANRNMIGQVMKNVGWRDHFRLPLNLLFLATLFHENSDCVRVNITQTSLYVKIHNWSVEKLHYRFAHRSYIGSTSRLSREESLKKVLDVLYGVALLGLLENRLFLSYQDFRQLQESCNFENLPWEEVMGAFFSLRQTISVNKVVNQTYHVPHKGLQEFFGAKYITNHFDKCPDSKVKTIKYRYQQIVGCLQGHTSKDIRSLLKNPSRTELKKFRNLLLHVAGLLSQPDVISRPRHFKVK</sequence>
<evidence type="ECO:0000259" key="2">
    <source>
        <dbReference type="PROSITE" id="PS50837"/>
    </source>
</evidence>
<dbReference type="OrthoDB" id="120976at2759"/>
<comment type="caution">
    <text evidence="3">The sequence shown here is derived from an EMBL/GenBank/DDBJ whole genome shotgun (WGS) entry which is preliminary data.</text>
</comment>
<gene>
    <name evidence="3" type="primary">F5_0</name>
    <name evidence="3" type="ORF">E2C01_042109</name>
</gene>
<name>A0A5B7FSS9_PORTR</name>
<dbReference type="Proteomes" id="UP000324222">
    <property type="component" value="Unassembled WGS sequence"/>
</dbReference>